<dbReference type="Proteomes" id="UP000307087">
    <property type="component" value="Unassembled WGS sequence"/>
</dbReference>
<accession>A0A4S8N7E0</accession>
<name>A0A4S8N7E0_9ACTN</name>
<feature type="region of interest" description="Disordered" evidence="1">
    <location>
        <begin position="1"/>
        <end position="31"/>
    </location>
</feature>
<evidence type="ECO:0000313" key="3">
    <source>
        <dbReference type="Proteomes" id="UP000307087"/>
    </source>
</evidence>
<organism evidence="2 3">
    <name type="scientific">Nocardioides caeni</name>
    <dbReference type="NCBI Taxonomy" id="574700"/>
    <lineage>
        <taxon>Bacteria</taxon>
        <taxon>Bacillati</taxon>
        <taxon>Actinomycetota</taxon>
        <taxon>Actinomycetes</taxon>
        <taxon>Propionibacteriales</taxon>
        <taxon>Nocardioidaceae</taxon>
        <taxon>Nocardioides</taxon>
    </lineage>
</organism>
<evidence type="ECO:0000313" key="2">
    <source>
        <dbReference type="EMBL" id="THV10819.1"/>
    </source>
</evidence>
<feature type="compositionally biased region" description="Basic residues" evidence="1">
    <location>
        <begin position="1"/>
        <end position="17"/>
    </location>
</feature>
<keyword evidence="3" id="KW-1185">Reference proteome</keyword>
<sequence length="528" mass="57094">MNDQHHRRVVRRPRGRPQRLPSDETPVATDQVDGAKRLSWLLATRRIMSPTVSTTRSQFAAHLRDREVRADPSRISRWESGLEAVPVRVVQAYEPATGALPGSLSAARLMLVRGGHLDDRLATRAHEPEPDDCLLDEVMEYVLAGTATGQQWLQFASELRRYDKVYLAPSTWQESTDRLIGELGRSAGLASLLRFEAAALMMGHATARAHLSRSVGQFALAPGSAPMAPRVLSVLGQAPDGASAELLLRMVSTSPPELSGAAAQVAASLIDQGHVAADSPVLEFYVGRTLARSGPGVLPRTALVDLASRLADPAFLRVLSTLEDVRTRRWLQQARTTQLLVDGDEARILTDHVAGHAEDAAGRAGQDPDQMLRRLVLETLFHVRTDRRDQAATLLLASPYAPHVGDVVLRLCGHRDDLIARVAWAAAWRLGAALDIEAVADQARGEVRPEMVPVALSTTWQSADALPPAFADHVATMVAAPATDPAHALAGVVSLGLNAQADHLRGLQRPDIAETTRWLLEAGSAIHH</sequence>
<dbReference type="RefSeq" id="WP_136563495.1">
    <property type="nucleotide sequence ID" value="NZ_BAABLS010000004.1"/>
</dbReference>
<reference evidence="2 3" key="1">
    <citation type="journal article" date="2009" name="Int. J. Syst. Evol. Microbiol.">
        <title>Nocardioides caeni sp. nov., isolated from wastewater.</title>
        <authorList>
            <person name="Yoon J.H."/>
            <person name="Kang S.J."/>
            <person name="Park S."/>
            <person name="Kim W."/>
            <person name="Oh T.K."/>
        </authorList>
    </citation>
    <scope>NUCLEOTIDE SEQUENCE [LARGE SCALE GENOMIC DNA]</scope>
    <source>
        <strain evidence="2 3">DSM 23134</strain>
    </source>
</reference>
<protein>
    <submittedName>
        <fullName evidence="2">Uncharacterized protein</fullName>
    </submittedName>
</protein>
<comment type="caution">
    <text evidence="2">The sequence shown here is derived from an EMBL/GenBank/DDBJ whole genome shotgun (WGS) entry which is preliminary data.</text>
</comment>
<dbReference type="OrthoDB" id="3765661at2"/>
<evidence type="ECO:0000256" key="1">
    <source>
        <dbReference type="SAM" id="MobiDB-lite"/>
    </source>
</evidence>
<dbReference type="AlphaFoldDB" id="A0A4S8N7E0"/>
<dbReference type="EMBL" id="STGW01000009">
    <property type="protein sequence ID" value="THV10819.1"/>
    <property type="molecule type" value="Genomic_DNA"/>
</dbReference>
<proteinExistence type="predicted"/>
<gene>
    <name evidence="2" type="ORF">E9934_13910</name>
</gene>